<evidence type="ECO:0000256" key="2">
    <source>
        <dbReference type="ARBA" id="ARBA00022475"/>
    </source>
</evidence>
<keyword evidence="4 6" id="KW-1133">Transmembrane helix</keyword>
<feature type="transmembrane region" description="Helical" evidence="6">
    <location>
        <begin position="246"/>
        <end position="269"/>
    </location>
</feature>
<keyword evidence="3 6" id="KW-0812">Transmembrane</keyword>
<evidence type="ECO:0000256" key="4">
    <source>
        <dbReference type="ARBA" id="ARBA00022989"/>
    </source>
</evidence>
<sequence length="281" mass="30172">MGDKITLVDPSDEDITYKLTVTGIFEETSSDASNQMSMFTNSANTIITNVTAVNNIIKLDEDMNSTTKPTFVLTNKDVIDSFSKEVEDKGLSEYLTVSSNVDDIESATSSISNIKTFATTFLIITFIIGGIVLFVINLINIRQRKYEIGVLRTIGMKKSLLTAQFTTELLAVAIISLAIGAGSGAMLSVPVSNALLQKEITSSQNQMEEINQNFGGGFKGGKGGSMNGVSQVQAFDSINATVDGKVLVQLFAIGLGLTFISSSACMVSIQRFSPLTILKER</sequence>
<protein>
    <recommendedName>
        <fullName evidence="7">ABC3 transporter permease C-terminal domain-containing protein</fullName>
    </recommendedName>
</protein>
<keyword evidence="5 6" id="KW-0472">Membrane</keyword>
<evidence type="ECO:0000259" key="7">
    <source>
        <dbReference type="Pfam" id="PF02687"/>
    </source>
</evidence>
<comment type="caution">
    <text evidence="8">The sequence shown here is derived from an EMBL/GenBank/DDBJ whole genome shotgun (WGS) entry which is preliminary data.</text>
</comment>
<evidence type="ECO:0000256" key="5">
    <source>
        <dbReference type="ARBA" id="ARBA00023136"/>
    </source>
</evidence>
<feature type="transmembrane region" description="Helical" evidence="6">
    <location>
        <begin position="117"/>
        <end position="139"/>
    </location>
</feature>
<dbReference type="Pfam" id="PF02687">
    <property type="entry name" value="FtsX"/>
    <property type="match status" value="1"/>
</dbReference>
<evidence type="ECO:0000256" key="1">
    <source>
        <dbReference type="ARBA" id="ARBA00004651"/>
    </source>
</evidence>
<evidence type="ECO:0000313" key="8">
    <source>
        <dbReference type="EMBL" id="MPM63129.1"/>
    </source>
</evidence>
<dbReference type="GO" id="GO:0005886">
    <property type="term" value="C:plasma membrane"/>
    <property type="evidence" value="ECO:0007669"/>
    <property type="project" value="UniProtKB-SubCell"/>
</dbReference>
<dbReference type="InterPro" id="IPR050250">
    <property type="entry name" value="Macrolide_Exporter_MacB"/>
</dbReference>
<dbReference type="GO" id="GO:0022857">
    <property type="term" value="F:transmembrane transporter activity"/>
    <property type="evidence" value="ECO:0007669"/>
    <property type="project" value="TreeGrafter"/>
</dbReference>
<keyword evidence="2" id="KW-1003">Cell membrane</keyword>
<dbReference type="EMBL" id="VSSQ01019236">
    <property type="protein sequence ID" value="MPM63129.1"/>
    <property type="molecule type" value="Genomic_DNA"/>
</dbReference>
<dbReference type="AlphaFoldDB" id="A0A645BCC0"/>
<feature type="transmembrane region" description="Helical" evidence="6">
    <location>
        <begin position="160"/>
        <end position="181"/>
    </location>
</feature>
<comment type="subcellular location">
    <subcellularLocation>
        <location evidence="1">Cell membrane</location>
        <topology evidence="1">Multi-pass membrane protein</topology>
    </subcellularLocation>
</comment>
<proteinExistence type="predicted"/>
<evidence type="ECO:0000256" key="3">
    <source>
        <dbReference type="ARBA" id="ARBA00022692"/>
    </source>
</evidence>
<dbReference type="InterPro" id="IPR003838">
    <property type="entry name" value="ABC3_permease_C"/>
</dbReference>
<feature type="domain" description="ABC3 transporter permease C-terminal" evidence="7">
    <location>
        <begin position="120"/>
        <end position="261"/>
    </location>
</feature>
<evidence type="ECO:0000256" key="6">
    <source>
        <dbReference type="SAM" id="Phobius"/>
    </source>
</evidence>
<organism evidence="8">
    <name type="scientific">bioreactor metagenome</name>
    <dbReference type="NCBI Taxonomy" id="1076179"/>
    <lineage>
        <taxon>unclassified sequences</taxon>
        <taxon>metagenomes</taxon>
        <taxon>ecological metagenomes</taxon>
    </lineage>
</organism>
<reference evidence="8" key="1">
    <citation type="submission" date="2019-08" db="EMBL/GenBank/DDBJ databases">
        <authorList>
            <person name="Kucharzyk K."/>
            <person name="Murdoch R.W."/>
            <person name="Higgins S."/>
            <person name="Loffler F."/>
        </authorList>
    </citation>
    <scope>NUCLEOTIDE SEQUENCE</scope>
</reference>
<dbReference type="PANTHER" id="PTHR30572">
    <property type="entry name" value="MEMBRANE COMPONENT OF TRANSPORTER-RELATED"/>
    <property type="match status" value="1"/>
</dbReference>
<name>A0A645BCC0_9ZZZZ</name>
<accession>A0A645BCC0</accession>
<dbReference type="PANTHER" id="PTHR30572:SF9">
    <property type="entry name" value="ABC TRANSPORTER PERMEASE PROTEIN"/>
    <property type="match status" value="1"/>
</dbReference>
<gene>
    <name evidence="8" type="ORF">SDC9_110009</name>
</gene>